<protein>
    <submittedName>
        <fullName evidence="8">Site-specific integrase</fullName>
    </submittedName>
</protein>
<dbReference type="PROSITE" id="PS51900">
    <property type="entry name" value="CB"/>
    <property type="match status" value="1"/>
</dbReference>
<organism evidence="8">
    <name type="scientific">Methanothermobacter wolfeii</name>
    <name type="common">Methanobacterium wolfei</name>
    <dbReference type="NCBI Taxonomy" id="145261"/>
    <lineage>
        <taxon>Archaea</taxon>
        <taxon>Methanobacteriati</taxon>
        <taxon>Methanobacteriota</taxon>
        <taxon>Methanomada group</taxon>
        <taxon>Methanobacteria</taxon>
        <taxon>Methanobacteriales</taxon>
        <taxon>Methanobacteriaceae</taxon>
        <taxon>Methanothermobacter</taxon>
    </lineage>
</organism>
<dbReference type="GeneID" id="58979267"/>
<dbReference type="AlphaFoldDB" id="A0A9E7UMY5"/>
<dbReference type="CDD" id="cd00397">
    <property type="entry name" value="DNA_BRE_C"/>
    <property type="match status" value="1"/>
</dbReference>
<proteinExistence type="predicted"/>
<dbReference type="PANTHER" id="PTHR30349">
    <property type="entry name" value="PHAGE INTEGRASE-RELATED"/>
    <property type="match status" value="1"/>
</dbReference>
<dbReference type="Gene3D" id="1.10.443.10">
    <property type="entry name" value="Intergrase catalytic core"/>
    <property type="match status" value="1"/>
</dbReference>
<accession>A0A9E7UMY5</accession>
<dbReference type="InterPro" id="IPR050090">
    <property type="entry name" value="Tyrosine_recombinase_XerCD"/>
</dbReference>
<dbReference type="GO" id="GO:0015074">
    <property type="term" value="P:DNA integration"/>
    <property type="evidence" value="ECO:0007669"/>
    <property type="project" value="UniProtKB-KW"/>
</dbReference>
<dbReference type="GO" id="GO:0003677">
    <property type="term" value="F:DNA binding"/>
    <property type="evidence" value="ECO:0007669"/>
    <property type="project" value="UniProtKB-UniRule"/>
</dbReference>
<keyword evidence="5" id="KW-0175">Coiled coil</keyword>
<dbReference type="PROSITE" id="PS51898">
    <property type="entry name" value="TYR_RECOMBINASE"/>
    <property type="match status" value="1"/>
</dbReference>
<keyword evidence="3" id="KW-0233">DNA recombination</keyword>
<evidence type="ECO:0000256" key="5">
    <source>
        <dbReference type="SAM" id="Coils"/>
    </source>
</evidence>
<gene>
    <name evidence="8" type="ORF">N5910_08320</name>
</gene>
<dbReference type="InterPro" id="IPR013762">
    <property type="entry name" value="Integrase-like_cat_sf"/>
</dbReference>
<dbReference type="GO" id="GO:0006310">
    <property type="term" value="P:DNA recombination"/>
    <property type="evidence" value="ECO:0007669"/>
    <property type="project" value="UniProtKB-KW"/>
</dbReference>
<name>A0A9E7UMY5_METWO</name>
<evidence type="ECO:0000259" key="7">
    <source>
        <dbReference type="PROSITE" id="PS51900"/>
    </source>
</evidence>
<sequence>MPTKKTHPTKEELLQDPLLQEFIFSRNIKEKTIETYIAAIQHYSQVTGKTITELIEEAEKEEDSGVKRRKRKIRQYFLKYIQHLQDQGVKGSTIRLYISKIKALYNEYEIDPPKITYKIRPENKSMDDLINLHEIKNVLDNTHPREKAMILLHLTSGMGSAELRRLNVVDYNKAIGFNVLGEDYEDARKRIQDEEIVGVWKVNRVKTGMPYVTFSTPEANIKILDYLRYRRLNGGPLKETQPLFSTQNGDRLKPITYANIFNRLNDRFYLGRDAAGNRRLTSHKLRKLFTTILYKEGMDKLAIDWLLGHKVNPVTEAYFKVNIDHLEREYRKRMRSLTFEKTVTRRVMAPEVREIVKELEEKENEIKELRESQEKLREWVRKTEKLYNLISSHPEILEKLER</sequence>
<evidence type="ECO:0000256" key="4">
    <source>
        <dbReference type="PROSITE-ProRule" id="PRU01248"/>
    </source>
</evidence>
<evidence type="ECO:0000256" key="3">
    <source>
        <dbReference type="ARBA" id="ARBA00023172"/>
    </source>
</evidence>
<dbReference type="Pfam" id="PF00589">
    <property type="entry name" value="Phage_integrase"/>
    <property type="match status" value="1"/>
</dbReference>
<feature type="domain" description="Core-binding (CB)" evidence="7">
    <location>
        <begin position="13"/>
        <end position="109"/>
    </location>
</feature>
<dbReference type="PANTHER" id="PTHR30349:SF41">
    <property type="entry name" value="INTEGRASE_RECOMBINASE PROTEIN MJ0367-RELATED"/>
    <property type="match status" value="1"/>
</dbReference>
<dbReference type="SUPFAM" id="SSF56349">
    <property type="entry name" value="DNA breaking-rejoining enzymes"/>
    <property type="match status" value="1"/>
</dbReference>
<dbReference type="InterPro" id="IPR011010">
    <property type="entry name" value="DNA_brk_join_enz"/>
</dbReference>
<dbReference type="InterPro" id="IPR044068">
    <property type="entry name" value="CB"/>
</dbReference>
<dbReference type="Proteomes" id="UP001065373">
    <property type="component" value="Chromosome"/>
</dbReference>
<evidence type="ECO:0000256" key="1">
    <source>
        <dbReference type="ARBA" id="ARBA00022908"/>
    </source>
</evidence>
<feature type="coiled-coil region" evidence="5">
    <location>
        <begin position="352"/>
        <end position="382"/>
    </location>
</feature>
<dbReference type="RefSeq" id="WP_015971171.1">
    <property type="nucleotide sequence ID" value="NZ_CP104550.1"/>
</dbReference>
<evidence type="ECO:0000256" key="2">
    <source>
        <dbReference type="ARBA" id="ARBA00023125"/>
    </source>
</evidence>
<evidence type="ECO:0000259" key="6">
    <source>
        <dbReference type="PROSITE" id="PS51898"/>
    </source>
</evidence>
<dbReference type="InterPro" id="IPR002104">
    <property type="entry name" value="Integrase_catalytic"/>
</dbReference>
<dbReference type="EMBL" id="CP104550">
    <property type="protein sequence ID" value="UXH31537.1"/>
    <property type="molecule type" value="Genomic_DNA"/>
</dbReference>
<keyword evidence="1" id="KW-0229">DNA integration</keyword>
<keyword evidence="2 4" id="KW-0238">DNA-binding</keyword>
<feature type="domain" description="Tyr recombinase" evidence="6">
    <location>
        <begin position="119"/>
        <end position="331"/>
    </location>
</feature>
<reference evidence="8" key="1">
    <citation type="submission" date="2022-09" db="EMBL/GenBank/DDBJ databases">
        <title>Characterization of three MwoI isoschizomers from sequenced genome and metagenomes.</title>
        <authorList>
            <person name="Fomenkov A."/>
            <person name="Xu S.Y."/>
            <person name="Roberts R.J."/>
        </authorList>
    </citation>
    <scope>NUCLEOTIDE SEQUENCE</scope>
    <source>
        <strain evidence="8">DSM 2970</strain>
    </source>
</reference>
<evidence type="ECO:0000313" key="8">
    <source>
        <dbReference type="EMBL" id="UXH31537.1"/>
    </source>
</evidence>